<feature type="region of interest" description="Disordered" evidence="12">
    <location>
        <begin position="1"/>
        <end position="71"/>
    </location>
</feature>
<feature type="compositionally biased region" description="Polar residues" evidence="12">
    <location>
        <begin position="12"/>
        <end position="44"/>
    </location>
</feature>
<evidence type="ECO:0000256" key="3">
    <source>
        <dbReference type="ARBA" id="ARBA00012243"/>
    </source>
</evidence>
<dbReference type="InterPro" id="IPR011992">
    <property type="entry name" value="EF-hand-dom_pair"/>
</dbReference>
<evidence type="ECO:0000256" key="10">
    <source>
        <dbReference type="ARBA" id="ARBA00023317"/>
    </source>
</evidence>
<keyword evidence="7" id="KW-0594">Phospholipid biosynthesis</keyword>
<dbReference type="PANTHER" id="PTHR10067">
    <property type="entry name" value="PHOSPHATIDYLSERINE DECARBOXYLASE"/>
    <property type="match status" value="1"/>
</dbReference>
<feature type="compositionally biased region" description="Basic residues" evidence="12">
    <location>
        <begin position="279"/>
        <end position="288"/>
    </location>
</feature>
<feature type="compositionally biased region" description="Polar residues" evidence="12">
    <location>
        <begin position="682"/>
        <end position="703"/>
    </location>
</feature>
<dbReference type="UniPathway" id="UPA00558"/>
<feature type="compositionally biased region" description="Polar residues" evidence="12">
    <location>
        <begin position="513"/>
        <end position="526"/>
    </location>
</feature>
<dbReference type="RefSeq" id="XP_033590376.1">
    <property type="nucleotide sequence ID" value="XM_033729244.1"/>
</dbReference>
<evidence type="ECO:0000256" key="8">
    <source>
        <dbReference type="ARBA" id="ARBA00023239"/>
    </source>
</evidence>
<evidence type="ECO:0000256" key="11">
    <source>
        <dbReference type="ARBA" id="ARBA00024326"/>
    </source>
</evidence>
<keyword evidence="8" id="KW-0456">Lyase</keyword>
<feature type="domain" description="C2" evidence="13">
    <location>
        <begin position="55"/>
        <end position="176"/>
    </location>
</feature>
<sequence>MPRPHLPAHLSFQRTKSSQSSLRHDNGTPQPSSVATTPATNGRSASPARGYFPPPPGMQRAGSDPTQPDHKGVGLVLRVQVLKARQLAPKDKSGTSDPYLVLTLGESKEATSTVYKSLDPEWNQTFEFPIQAGDAALLEVICWDKDRFRKEYMGELDVILEDVFHAGTIAPEPQWYALESRRTGRKRKKKDGNVSGEIQLKFALRDPANPTASAQQVLRKFHGVVAAPAGDDEESSAHDRDMSGEEEDDDDDDDDKLRSADEEEALKTPGGTAEDAKAARRRQKKLAKLRRQKRLKAYEFSGASSVAGVLFLEISRITDLPPEKNSTRTTFDMDPFVVTSLGKKTYRTRVINHNLNPVFDEKLVFQVAKHEVNYSLSFTVIDRDKFSGNDFVGTTTFPLSQFEAAAPEADPETGLYLLPDPETLTEREAERQIQTKKKRWPLSRAASSNNLSRMNSSHNIHKLNKTASNNSLRDGQLTPATPSLRPGLKRQNTDGEYDYLTAGNMEKRPIPTSAPSTSSVLPNSDSGGAPNHAAFADDPDLVSYELPLELKNKQRWHDKHHPVLYIRAKYLPYRALRQQFWRVMLKQYDTEESGKVEKVELVTMLDTLGSTLHNSTIDGFFSRWEETNRMNGVARKDGHRVLTMDQAVICLEEQLMKSREVHSLLHRPHWERDLSTRSNLSVPAAMHTSSSSPDESPGGTTPQLRGVDSSRDPSQVIRTPSGTTLQLDPAGPFFEINDLSGEPVDMDTLSGTTTPGVSLMSSSITRTDSWESEAELHDEESREEHVVEIQECPICHMPRLTRGGRQRVATDADIITHIATCASSDWRAVNNLVMAGFVTSSQAQRKWYSKVVTKIGYGGYKLGANSANILVQDRVTGMINEERMSVYVRLGIRLLYKGLKSREMEKKRSKTLNDVSSAIAWVSRLSTSAAHSVTSVRKLLRSMSFKQGKKYDDPASASQITGFINFHQLDMSEVLLPREEFKTFNEFFYRKLKPDARPCSAPDNPHIIVSPADCRSVVFNRLEDAQRIWVKGREFSIDRLLGDAYPNDAKRYTNGALGIMRLAPQDYHRFHIPVDGTMGEPRAIEGEYYTVNPMAIRSTLDVYGDNVRVCVPIDSVAHGRVMVVCVGAMMVGSTIITRKAGEQVKRAEELGYFKFGGSTLLLLFEPGAMKFDDDLIANSSGALETLVSTSGRK</sequence>
<dbReference type="GO" id="GO:0005509">
    <property type="term" value="F:calcium ion binding"/>
    <property type="evidence" value="ECO:0007669"/>
    <property type="project" value="InterPro"/>
</dbReference>
<evidence type="ECO:0000256" key="5">
    <source>
        <dbReference type="ARBA" id="ARBA00022793"/>
    </source>
</evidence>
<feature type="region of interest" description="Disordered" evidence="12">
    <location>
        <begin position="682"/>
        <end position="731"/>
    </location>
</feature>
<dbReference type="InterPro" id="IPR033177">
    <property type="entry name" value="PSD-B"/>
</dbReference>
<dbReference type="InterPro" id="IPR002048">
    <property type="entry name" value="EF_hand_dom"/>
</dbReference>
<keyword evidence="6" id="KW-0443">Lipid metabolism</keyword>
<evidence type="ECO:0000259" key="14">
    <source>
        <dbReference type="PROSITE" id="PS50222"/>
    </source>
</evidence>
<dbReference type="EMBL" id="MU001634">
    <property type="protein sequence ID" value="KAF2483806.1"/>
    <property type="molecule type" value="Genomic_DNA"/>
</dbReference>
<dbReference type="PROSITE" id="PS50222">
    <property type="entry name" value="EF_HAND_2"/>
    <property type="match status" value="1"/>
</dbReference>
<organism evidence="15 16">
    <name type="scientific">Neohortaea acidophila</name>
    <dbReference type="NCBI Taxonomy" id="245834"/>
    <lineage>
        <taxon>Eukaryota</taxon>
        <taxon>Fungi</taxon>
        <taxon>Dikarya</taxon>
        <taxon>Ascomycota</taxon>
        <taxon>Pezizomycotina</taxon>
        <taxon>Dothideomycetes</taxon>
        <taxon>Dothideomycetidae</taxon>
        <taxon>Mycosphaerellales</taxon>
        <taxon>Teratosphaeriaceae</taxon>
        <taxon>Neohortaea</taxon>
    </lineage>
</organism>
<reference evidence="15" key="1">
    <citation type="journal article" date="2020" name="Stud. Mycol.">
        <title>101 Dothideomycetes genomes: a test case for predicting lifestyles and emergence of pathogens.</title>
        <authorList>
            <person name="Haridas S."/>
            <person name="Albert R."/>
            <person name="Binder M."/>
            <person name="Bloem J."/>
            <person name="Labutti K."/>
            <person name="Salamov A."/>
            <person name="Andreopoulos B."/>
            <person name="Baker S."/>
            <person name="Barry K."/>
            <person name="Bills G."/>
            <person name="Bluhm B."/>
            <person name="Cannon C."/>
            <person name="Castanera R."/>
            <person name="Culley D."/>
            <person name="Daum C."/>
            <person name="Ezra D."/>
            <person name="Gonzalez J."/>
            <person name="Henrissat B."/>
            <person name="Kuo A."/>
            <person name="Liang C."/>
            <person name="Lipzen A."/>
            <person name="Lutzoni F."/>
            <person name="Magnuson J."/>
            <person name="Mondo S."/>
            <person name="Nolan M."/>
            <person name="Ohm R."/>
            <person name="Pangilinan J."/>
            <person name="Park H.-J."/>
            <person name="Ramirez L."/>
            <person name="Alfaro M."/>
            <person name="Sun H."/>
            <person name="Tritt A."/>
            <person name="Yoshinaga Y."/>
            <person name="Zwiers L.-H."/>
            <person name="Turgeon B."/>
            <person name="Goodwin S."/>
            <person name="Spatafora J."/>
            <person name="Crous P."/>
            <person name="Grigoriev I."/>
        </authorList>
    </citation>
    <scope>NUCLEOTIDE SEQUENCE</scope>
    <source>
        <strain evidence="15">CBS 113389</strain>
    </source>
</reference>
<evidence type="ECO:0000256" key="12">
    <source>
        <dbReference type="SAM" id="MobiDB-lite"/>
    </source>
</evidence>
<evidence type="ECO:0000256" key="4">
    <source>
        <dbReference type="ARBA" id="ARBA00022516"/>
    </source>
</evidence>
<evidence type="ECO:0000313" key="15">
    <source>
        <dbReference type="EMBL" id="KAF2483806.1"/>
    </source>
</evidence>
<accession>A0A6A6PVI4</accession>
<evidence type="ECO:0000313" key="16">
    <source>
        <dbReference type="Proteomes" id="UP000799767"/>
    </source>
</evidence>
<dbReference type="GeneID" id="54470246"/>
<feature type="compositionally biased region" description="Polar residues" evidence="12">
    <location>
        <begin position="712"/>
        <end position="726"/>
    </location>
</feature>
<evidence type="ECO:0000256" key="9">
    <source>
        <dbReference type="ARBA" id="ARBA00023264"/>
    </source>
</evidence>
<dbReference type="Pfam" id="PF02666">
    <property type="entry name" value="PS_Dcarbxylase"/>
    <property type="match status" value="1"/>
</dbReference>
<gene>
    <name evidence="15" type="ORF">BDY17DRAFT_115646</name>
</gene>
<dbReference type="Gene3D" id="2.60.40.150">
    <property type="entry name" value="C2 domain"/>
    <property type="match status" value="2"/>
</dbReference>
<dbReference type="SUPFAM" id="SSF49562">
    <property type="entry name" value="C2 domain (Calcium/lipid-binding domain, CaLB)"/>
    <property type="match status" value="2"/>
</dbReference>
<dbReference type="PRINTS" id="PR00360">
    <property type="entry name" value="C2DOMAIN"/>
</dbReference>
<protein>
    <recommendedName>
        <fullName evidence="3">phosphatidylserine decarboxylase</fullName>
        <ecNumber evidence="3">4.1.1.65</ecNumber>
    </recommendedName>
</protein>
<dbReference type="InterPro" id="IPR035892">
    <property type="entry name" value="C2_domain_sf"/>
</dbReference>
<dbReference type="GO" id="GO:0004609">
    <property type="term" value="F:phosphatidylserine decarboxylase activity"/>
    <property type="evidence" value="ECO:0007669"/>
    <property type="project" value="UniProtKB-EC"/>
</dbReference>
<dbReference type="AlphaFoldDB" id="A0A6A6PVI4"/>
<dbReference type="GO" id="GO:0006646">
    <property type="term" value="P:phosphatidylethanolamine biosynthetic process"/>
    <property type="evidence" value="ECO:0007669"/>
    <property type="project" value="UniProtKB-UniPathway"/>
</dbReference>
<evidence type="ECO:0000256" key="7">
    <source>
        <dbReference type="ARBA" id="ARBA00023209"/>
    </source>
</evidence>
<comment type="pathway">
    <text evidence="11">Phospholipid metabolism; phosphatidylethanolamine biosynthesis.</text>
</comment>
<dbReference type="InterPro" id="IPR003817">
    <property type="entry name" value="PS_Dcarbxylase"/>
</dbReference>
<evidence type="ECO:0000256" key="6">
    <source>
        <dbReference type="ARBA" id="ARBA00023098"/>
    </source>
</evidence>
<evidence type="ECO:0000259" key="13">
    <source>
        <dbReference type="PROSITE" id="PS50004"/>
    </source>
</evidence>
<feature type="region of interest" description="Disordered" evidence="12">
    <location>
        <begin position="228"/>
        <end position="288"/>
    </location>
</feature>
<dbReference type="PROSITE" id="PS50004">
    <property type="entry name" value="C2"/>
    <property type="match status" value="2"/>
</dbReference>
<keyword evidence="9" id="KW-1208">Phospholipid metabolism</keyword>
<keyword evidence="10" id="KW-0670">Pyruvate</keyword>
<name>A0A6A6PVI4_9PEZI</name>
<dbReference type="SMART" id="SM00239">
    <property type="entry name" value="C2"/>
    <property type="match status" value="2"/>
</dbReference>
<comment type="cofactor">
    <cofactor evidence="1">
        <name>pyruvate</name>
        <dbReference type="ChEBI" id="CHEBI:15361"/>
    </cofactor>
</comment>
<evidence type="ECO:0000256" key="2">
    <source>
        <dbReference type="ARBA" id="ARBA00005189"/>
    </source>
</evidence>
<keyword evidence="4" id="KW-0444">Lipid biosynthesis</keyword>
<feature type="compositionally biased region" description="Polar residues" evidence="12">
    <location>
        <begin position="465"/>
        <end position="481"/>
    </location>
</feature>
<dbReference type="Proteomes" id="UP000799767">
    <property type="component" value="Unassembled WGS sequence"/>
</dbReference>
<feature type="compositionally biased region" description="Acidic residues" evidence="12">
    <location>
        <begin position="244"/>
        <end position="254"/>
    </location>
</feature>
<dbReference type="FunFam" id="2.60.40.150:FF:000198">
    <property type="entry name" value="Phosphatidylserine decarboxylase proenzyme 2"/>
    <property type="match status" value="1"/>
</dbReference>
<proteinExistence type="predicted"/>
<feature type="domain" description="EF-hand" evidence="14">
    <location>
        <begin position="576"/>
        <end position="611"/>
    </location>
</feature>
<dbReference type="Pfam" id="PF00168">
    <property type="entry name" value="C2"/>
    <property type="match status" value="2"/>
</dbReference>
<dbReference type="NCBIfam" id="TIGR00163">
    <property type="entry name" value="PS_decarb"/>
    <property type="match status" value="1"/>
</dbReference>
<keyword evidence="16" id="KW-1185">Reference proteome</keyword>
<keyword evidence="5" id="KW-0210">Decarboxylase</keyword>
<dbReference type="EC" id="4.1.1.65" evidence="3"/>
<feature type="domain" description="C2" evidence="13">
    <location>
        <begin position="290"/>
        <end position="413"/>
    </location>
</feature>
<dbReference type="OrthoDB" id="67700at2759"/>
<dbReference type="InterPro" id="IPR000008">
    <property type="entry name" value="C2_dom"/>
</dbReference>
<dbReference type="PANTHER" id="PTHR10067:SF17">
    <property type="entry name" value="PHOSPHATIDYLSERINE DECARBOXYLASE PROENZYME 2"/>
    <property type="match status" value="1"/>
</dbReference>
<comment type="pathway">
    <text evidence="2">Lipid metabolism.</text>
</comment>
<feature type="region of interest" description="Disordered" evidence="12">
    <location>
        <begin position="426"/>
        <end position="534"/>
    </location>
</feature>
<feature type="compositionally biased region" description="Polar residues" evidence="12">
    <location>
        <begin position="445"/>
        <end position="458"/>
    </location>
</feature>
<dbReference type="SUPFAM" id="SSF47473">
    <property type="entry name" value="EF-hand"/>
    <property type="match status" value="1"/>
</dbReference>
<dbReference type="CDD" id="cd04039">
    <property type="entry name" value="C2_PSD"/>
    <property type="match status" value="1"/>
</dbReference>
<evidence type="ECO:0000256" key="1">
    <source>
        <dbReference type="ARBA" id="ARBA00001928"/>
    </source>
</evidence>
<dbReference type="FunFam" id="2.60.40.150:FF:000295">
    <property type="entry name" value="Phosphatidylserine decarboxylase proenzyme 2"/>
    <property type="match status" value="1"/>
</dbReference>